<evidence type="ECO:0000313" key="2">
    <source>
        <dbReference type="EMBL" id="SCB36038.1"/>
    </source>
</evidence>
<name>A0A1C3W888_9BRAD</name>
<evidence type="ECO:0000256" key="1">
    <source>
        <dbReference type="SAM" id="Coils"/>
    </source>
</evidence>
<keyword evidence="1" id="KW-0175">Coiled coil</keyword>
<accession>A0A1C3W888</accession>
<dbReference type="RefSeq" id="WP_074447990.1">
    <property type="nucleotide sequence ID" value="NZ_FMAE01000005.1"/>
</dbReference>
<feature type="coiled-coil region" evidence="1">
    <location>
        <begin position="94"/>
        <end position="161"/>
    </location>
</feature>
<dbReference type="EMBL" id="FMAE01000005">
    <property type="protein sequence ID" value="SCB36038.1"/>
    <property type="molecule type" value="Genomic_DNA"/>
</dbReference>
<sequence length="195" mass="21523">MAPLKKPAAAEPYRVPSLIESSPEYASLLVKQVELQTRYGELNTERGLLRREIEVAKAAGGKHPSLAVAALLGDNTEVSVAGLSKKLREVGTEMANVEAATEILRRRIDEARDAASKVVCDTVRQEYQRRLAALCEAARALEAAREEHDTLLDDVEREDVRLGYLPPVRPFFLGDRGQGHVHHFIREAKGAGYNV</sequence>
<proteinExistence type="predicted"/>
<protein>
    <submittedName>
        <fullName evidence="2">Uncharacterized protein</fullName>
    </submittedName>
</protein>
<reference evidence="2 3" key="1">
    <citation type="submission" date="2016-08" db="EMBL/GenBank/DDBJ databases">
        <authorList>
            <person name="Seilhamer J.J."/>
        </authorList>
    </citation>
    <scope>NUCLEOTIDE SEQUENCE [LARGE SCALE GENOMIC DNA]</scope>
    <source>
        <strain evidence="2 3">CCBAU 10071</strain>
    </source>
</reference>
<dbReference type="AlphaFoldDB" id="A0A1C3W888"/>
<dbReference type="Proteomes" id="UP000183174">
    <property type="component" value="Unassembled WGS sequence"/>
</dbReference>
<organism evidence="2 3">
    <name type="scientific">Bradyrhizobium yuanmingense</name>
    <dbReference type="NCBI Taxonomy" id="108015"/>
    <lineage>
        <taxon>Bacteria</taxon>
        <taxon>Pseudomonadati</taxon>
        <taxon>Pseudomonadota</taxon>
        <taxon>Alphaproteobacteria</taxon>
        <taxon>Hyphomicrobiales</taxon>
        <taxon>Nitrobacteraceae</taxon>
        <taxon>Bradyrhizobium</taxon>
    </lineage>
</organism>
<evidence type="ECO:0000313" key="3">
    <source>
        <dbReference type="Proteomes" id="UP000183174"/>
    </source>
</evidence>
<gene>
    <name evidence="2" type="ORF">GA0061099_1005414</name>
</gene>